<comment type="caution">
    <text evidence="2">The sequence shown here is derived from an EMBL/GenBank/DDBJ whole genome shotgun (WGS) entry which is preliminary data.</text>
</comment>
<keyword evidence="1" id="KW-0472">Membrane</keyword>
<sequence>MERLIWIQRLMNWIEHYKESIYFSGMLLTLFFAGVVGVWSYRMYESQHDNNIYGIMDVVISPFFLGIVHFLLVFFLGLLIVTTISLTHTRRMKAFNLEVEFEAREHKEIKVGQVHYLSEILGSHDILIGQFIEQVNISYMEVLEVLCDHYREYFTESFNRDLSYKIFSLKEIRFSHSERQLLKYMNRHDQDVSFQNRLVGDRTLLIGITKKMVTNDKELVLIFRSDKDYEFDEYDAEAIKMLMKYGDIIVQHLYFIRE</sequence>
<evidence type="ECO:0000313" key="2">
    <source>
        <dbReference type="EMBL" id="GAA0432203.1"/>
    </source>
</evidence>
<accession>A0ABN0Z4D4</accession>
<evidence type="ECO:0000313" key="3">
    <source>
        <dbReference type="Proteomes" id="UP001501459"/>
    </source>
</evidence>
<keyword evidence="1" id="KW-0812">Transmembrane</keyword>
<reference evidence="2 3" key="1">
    <citation type="journal article" date="2019" name="Int. J. Syst. Evol. Microbiol.">
        <title>The Global Catalogue of Microorganisms (GCM) 10K type strain sequencing project: providing services to taxonomists for standard genome sequencing and annotation.</title>
        <authorList>
            <consortium name="The Broad Institute Genomics Platform"/>
            <consortium name="The Broad Institute Genome Sequencing Center for Infectious Disease"/>
            <person name="Wu L."/>
            <person name="Ma J."/>
        </authorList>
    </citation>
    <scope>NUCLEOTIDE SEQUENCE [LARGE SCALE GENOMIC DNA]</scope>
    <source>
        <strain evidence="2 3">JCM 12149</strain>
    </source>
</reference>
<protein>
    <submittedName>
        <fullName evidence="2">Uncharacterized protein</fullName>
    </submittedName>
</protein>
<dbReference type="Proteomes" id="UP001501459">
    <property type="component" value="Unassembled WGS sequence"/>
</dbReference>
<organism evidence="2 3">
    <name type="scientific">Lentibacillus halophilus</name>
    <dbReference type="NCBI Taxonomy" id="295065"/>
    <lineage>
        <taxon>Bacteria</taxon>
        <taxon>Bacillati</taxon>
        <taxon>Bacillota</taxon>
        <taxon>Bacilli</taxon>
        <taxon>Bacillales</taxon>
        <taxon>Bacillaceae</taxon>
        <taxon>Lentibacillus</taxon>
    </lineage>
</organism>
<feature type="transmembrane region" description="Helical" evidence="1">
    <location>
        <begin position="21"/>
        <end position="41"/>
    </location>
</feature>
<feature type="transmembrane region" description="Helical" evidence="1">
    <location>
        <begin position="61"/>
        <end position="86"/>
    </location>
</feature>
<name>A0ABN0Z4D4_9BACI</name>
<keyword evidence="3" id="KW-1185">Reference proteome</keyword>
<keyword evidence="1" id="KW-1133">Transmembrane helix</keyword>
<evidence type="ECO:0000256" key="1">
    <source>
        <dbReference type="SAM" id="Phobius"/>
    </source>
</evidence>
<dbReference type="EMBL" id="BAAADM010000014">
    <property type="protein sequence ID" value="GAA0432203.1"/>
    <property type="molecule type" value="Genomic_DNA"/>
</dbReference>
<proteinExistence type="predicted"/>
<gene>
    <name evidence="2" type="ORF">GCM10008983_05960</name>
</gene>